<evidence type="ECO:0000313" key="3">
    <source>
        <dbReference type="Proteomes" id="UP000244338"/>
    </source>
</evidence>
<sequence length="231" mass="26473">MRRRYGMRSWGRMNVLLLFLGFWLLGMIGGWLVPLTLTTDERTAIRDFTKTVIEQEVQAVYTDGVYAPDEKIQAWRPWGRARLEMILLETVSLFLLSLSLIGWPLAWLYIVYVGFRFGWSTFFIVDAFGLTGLIIDVLIFLPLELFLGLGYALLILGARPYVKTQWPFFACKISTAGKGPAQAFLTYSLQSVVALSIFMFHAWALQQLAYRGIAEIWLFYSSNALFKLILI</sequence>
<proteinExistence type="predicted"/>
<comment type="caution">
    <text evidence="2">The sequence shown here is derived from an EMBL/GenBank/DDBJ whole genome shotgun (WGS) entry which is preliminary data.</text>
</comment>
<evidence type="ECO:0000256" key="1">
    <source>
        <dbReference type="SAM" id="Phobius"/>
    </source>
</evidence>
<dbReference type="EMBL" id="PEBX01000012">
    <property type="protein sequence ID" value="PTQ57124.1"/>
    <property type="molecule type" value="Genomic_DNA"/>
</dbReference>
<evidence type="ECO:0008006" key="4">
    <source>
        <dbReference type="Google" id="ProtNLM"/>
    </source>
</evidence>
<feature type="transmembrane region" description="Helical" evidence="1">
    <location>
        <begin position="117"/>
        <end position="139"/>
    </location>
</feature>
<protein>
    <recommendedName>
        <fullName evidence="4">Stage II sporulation protein M</fullName>
    </recommendedName>
</protein>
<name>A0A2R6Y365_9BACL</name>
<keyword evidence="1" id="KW-0812">Transmembrane</keyword>
<organism evidence="2 3">
    <name type="scientific">Candidatus Carbonibacillus altaicus</name>
    <dbReference type="NCBI Taxonomy" id="2163959"/>
    <lineage>
        <taxon>Bacteria</taxon>
        <taxon>Bacillati</taxon>
        <taxon>Bacillota</taxon>
        <taxon>Bacilli</taxon>
        <taxon>Bacillales</taxon>
        <taxon>Candidatus Carbonibacillus</taxon>
    </lineage>
</organism>
<feature type="transmembrane region" description="Helical" evidence="1">
    <location>
        <begin position="85"/>
        <end position="110"/>
    </location>
</feature>
<keyword evidence="1" id="KW-0472">Membrane</keyword>
<feature type="transmembrane region" description="Helical" evidence="1">
    <location>
        <begin position="145"/>
        <end position="162"/>
    </location>
</feature>
<dbReference type="Proteomes" id="UP000244338">
    <property type="component" value="Unassembled WGS sequence"/>
</dbReference>
<dbReference type="AlphaFoldDB" id="A0A2R6Y365"/>
<keyword evidence="1" id="KW-1133">Transmembrane helix</keyword>
<evidence type="ECO:0000313" key="2">
    <source>
        <dbReference type="EMBL" id="PTQ57124.1"/>
    </source>
</evidence>
<reference evidence="3" key="1">
    <citation type="journal article" date="2018" name="Sci. Rep.">
        <title>Lignite coal burning seam in the remote Altai Mountains harbors a hydrogen-driven thermophilic microbial community.</title>
        <authorList>
            <person name="Kadnikov V.V."/>
            <person name="Mardanov A.V."/>
            <person name="Ivasenko D.A."/>
            <person name="Antsiferov D.V."/>
            <person name="Beletsky A.V."/>
            <person name="Karnachuk O.V."/>
            <person name="Ravin N.V."/>
        </authorList>
    </citation>
    <scope>NUCLEOTIDE SEQUENCE [LARGE SCALE GENOMIC DNA]</scope>
</reference>
<gene>
    <name evidence="2" type="ORF">BSOLF_2156</name>
</gene>
<feature type="transmembrane region" description="Helical" evidence="1">
    <location>
        <begin position="183"/>
        <end position="203"/>
    </location>
</feature>
<accession>A0A2R6Y365</accession>